<dbReference type="Proteomes" id="UP000805193">
    <property type="component" value="Unassembled WGS sequence"/>
</dbReference>
<protein>
    <submittedName>
        <fullName evidence="1">Uncharacterized protein</fullName>
    </submittedName>
</protein>
<keyword evidence="2" id="KW-1185">Reference proteome</keyword>
<dbReference type="EMBL" id="JABSTQ010011431">
    <property type="protein sequence ID" value="KAG0411448.1"/>
    <property type="molecule type" value="Genomic_DNA"/>
</dbReference>
<evidence type="ECO:0000313" key="2">
    <source>
        <dbReference type="Proteomes" id="UP000805193"/>
    </source>
</evidence>
<proteinExistence type="predicted"/>
<evidence type="ECO:0000313" key="1">
    <source>
        <dbReference type="EMBL" id="KAG0411448.1"/>
    </source>
</evidence>
<organism evidence="1 2">
    <name type="scientific">Ixodes persulcatus</name>
    <name type="common">Taiga tick</name>
    <dbReference type="NCBI Taxonomy" id="34615"/>
    <lineage>
        <taxon>Eukaryota</taxon>
        <taxon>Metazoa</taxon>
        <taxon>Ecdysozoa</taxon>
        <taxon>Arthropoda</taxon>
        <taxon>Chelicerata</taxon>
        <taxon>Arachnida</taxon>
        <taxon>Acari</taxon>
        <taxon>Parasitiformes</taxon>
        <taxon>Ixodida</taxon>
        <taxon>Ixodoidea</taxon>
        <taxon>Ixodidae</taxon>
        <taxon>Ixodinae</taxon>
        <taxon>Ixodes</taxon>
    </lineage>
</organism>
<gene>
    <name evidence="1" type="ORF">HPB47_011440</name>
</gene>
<reference evidence="1 2" key="1">
    <citation type="journal article" date="2020" name="Cell">
        <title>Large-Scale Comparative Analyses of Tick Genomes Elucidate Their Genetic Diversity and Vector Capacities.</title>
        <authorList>
            <consortium name="Tick Genome and Microbiome Consortium (TIGMIC)"/>
            <person name="Jia N."/>
            <person name="Wang J."/>
            <person name="Shi W."/>
            <person name="Du L."/>
            <person name="Sun Y."/>
            <person name="Zhan W."/>
            <person name="Jiang J.F."/>
            <person name="Wang Q."/>
            <person name="Zhang B."/>
            <person name="Ji P."/>
            <person name="Bell-Sakyi L."/>
            <person name="Cui X.M."/>
            <person name="Yuan T.T."/>
            <person name="Jiang B.G."/>
            <person name="Yang W.F."/>
            <person name="Lam T.T."/>
            <person name="Chang Q.C."/>
            <person name="Ding S.J."/>
            <person name="Wang X.J."/>
            <person name="Zhu J.G."/>
            <person name="Ruan X.D."/>
            <person name="Zhao L."/>
            <person name="Wei J.T."/>
            <person name="Ye R.Z."/>
            <person name="Que T.C."/>
            <person name="Du C.H."/>
            <person name="Zhou Y.H."/>
            <person name="Cheng J.X."/>
            <person name="Dai P.F."/>
            <person name="Guo W.B."/>
            <person name="Han X.H."/>
            <person name="Huang E.J."/>
            <person name="Li L.F."/>
            <person name="Wei W."/>
            <person name="Gao Y.C."/>
            <person name="Liu J.Z."/>
            <person name="Shao H.Z."/>
            <person name="Wang X."/>
            <person name="Wang C.C."/>
            <person name="Yang T.C."/>
            <person name="Huo Q.B."/>
            <person name="Li W."/>
            <person name="Chen H.Y."/>
            <person name="Chen S.E."/>
            <person name="Zhou L.G."/>
            <person name="Ni X.B."/>
            <person name="Tian J.H."/>
            <person name="Sheng Y."/>
            <person name="Liu T."/>
            <person name="Pan Y.S."/>
            <person name="Xia L.Y."/>
            <person name="Li J."/>
            <person name="Zhao F."/>
            <person name="Cao W.C."/>
        </authorList>
    </citation>
    <scope>NUCLEOTIDE SEQUENCE [LARGE SCALE GENOMIC DNA]</scope>
    <source>
        <strain evidence="1">Iper-2018</strain>
    </source>
</reference>
<sequence length="453" mass="48650">SGQPGLTEPPGPADLRRQLLSHSTQLDAQIREQGSSLQSLAGQLSSHTWNIANLDQLIWRLMARNMQLAQEIAESQQHIEEKRSAELRRLKHQVEYAGDAVKRQTKQVRSALVGYEPSQAPERAIENGHGDSDVRVDPAFLQREGALQNSYRELQLTSLTDATNALRKKSGAVGKAAKLMLDQGESFEAADVLTSCSLSQRALKKLVDSAAECRRGPAAGISTLMRSSLAISSCWTNSPPAGLVGNEGSWGELAAGIGEFLTISADEGMDLECHEEAPMVVINHHVGTGSQGGSVALSEEVRRLLESSDPDRPTVVLVQSLPSPLPGDGVASPVEAGSPPGGLPDDMRFRCSSIWLGSHKSAAGRYWVTVTGAGFEFPVRTVYSEWREVSLSLGVADVTEVLGHLSCNMAVLYVTTTPECARSLREKLGTSRNVPHYFDPGSTGKFLTGGAFL</sequence>
<accession>A0AC60NWD2</accession>
<name>A0AC60NWD2_IXOPE</name>
<feature type="non-terminal residue" evidence="1">
    <location>
        <position position="1"/>
    </location>
</feature>
<comment type="caution">
    <text evidence="1">The sequence shown here is derived from an EMBL/GenBank/DDBJ whole genome shotgun (WGS) entry which is preliminary data.</text>
</comment>